<dbReference type="Proteomes" id="UP000287609">
    <property type="component" value="Unassembled WGS sequence"/>
</dbReference>
<gene>
    <name evidence="2" type="ORF">D2E26_0271</name>
</gene>
<sequence>MKMNSMLSKIAVTASAVLLSTTMVAPAQAAPTNLTTNGTVVQAVANDLSKSRIDCDKNLSCTAQLETPRGSQISFPFKAEIQSGQAVIKNKVLVYTENPAEGEEIRIIGYTFVEQHSGIDFSATVRHGRDLQKITWQIRYQDGAYVLI</sequence>
<dbReference type="AlphaFoldDB" id="A0A430FS71"/>
<feature type="signal peptide" evidence="1">
    <location>
        <begin position="1"/>
        <end position="29"/>
    </location>
</feature>
<feature type="chain" id="PRO_5019316484" evidence="1">
    <location>
        <begin position="30"/>
        <end position="148"/>
    </location>
</feature>
<evidence type="ECO:0000256" key="1">
    <source>
        <dbReference type="SAM" id="SignalP"/>
    </source>
</evidence>
<dbReference type="EMBL" id="QXGM01000001">
    <property type="protein sequence ID" value="RSX55708.1"/>
    <property type="molecule type" value="Genomic_DNA"/>
</dbReference>
<comment type="caution">
    <text evidence="2">The sequence shown here is derived from an EMBL/GenBank/DDBJ whole genome shotgun (WGS) entry which is preliminary data.</text>
</comment>
<keyword evidence="3" id="KW-1185">Reference proteome</keyword>
<name>A0A430FS71_9BIFI</name>
<proteinExistence type="predicted"/>
<dbReference type="RefSeq" id="WP_125962910.1">
    <property type="nucleotide sequence ID" value="NZ_QXGM01000001.1"/>
</dbReference>
<accession>A0A430FS71</accession>
<keyword evidence="1" id="KW-0732">Signal</keyword>
<evidence type="ECO:0000313" key="2">
    <source>
        <dbReference type="EMBL" id="RSX55708.1"/>
    </source>
</evidence>
<protein>
    <submittedName>
        <fullName evidence="2">Uncharacterized protein</fullName>
    </submittedName>
</protein>
<evidence type="ECO:0000313" key="3">
    <source>
        <dbReference type="Proteomes" id="UP000287609"/>
    </source>
</evidence>
<reference evidence="2 3" key="1">
    <citation type="submission" date="2018-09" db="EMBL/GenBank/DDBJ databases">
        <title>Characterization of the phylogenetic diversity of five novel species belonging to the genus Bifidobacterium.</title>
        <authorList>
            <person name="Lugli G.A."/>
            <person name="Duranti S."/>
            <person name="Milani C."/>
        </authorList>
    </citation>
    <scope>NUCLEOTIDE SEQUENCE [LARGE SCALE GENOMIC DNA]</scope>
    <source>
        <strain evidence="2 3">2036B</strain>
    </source>
</reference>
<organism evidence="2 3">
    <name type="scientific">Bifidobacterium dolichotidis</name>
    <dbReference type="NCBI Taxonomy" id="2306976"/>
    <lineage>
        <taxon>Bacteria</taxon>
        <taxon>Bacillati</taxon>
        <taxon>Actinomycetota</taxon>
        <taxon>Actinomycetes</taxon>
        <taxon>Bifidobacteriales</taxon>
        <taxon>Bifidobacteriaceae</taxon>
        <taxon>Bifidobacterium</taxon>
    </lineage>
</organism>